<dbReference type="InterPro" id="IPR023298">
    <property type="entry name" value="ATPase_P-typ_TM_dom_sf"/>
</dbReference>
<evidence type="ECO:0000256" key="9">
    <source>
        <dbReference type="RuleBase" id="RU362081"/>
    </source>
</evidence>
<dbReference type="InterPro" id="IPR023214">
    <property type="entry name" value="HAD_sf"/>
</dbReference>
<dbReference type="NCBIfam" id="TIGR01494">
    <property type="entry name" value="ATPase_P-type"/>
    <property type="match status" value="1"/>
</dbReference>
<evidence type="ECO:0000313" key="12">
    <source>
        <dbReference type="Proteomes" id="UP001628078"/>
    </source>
</evidence>
<comment type="caution">
    <text evidence="11">The sequence shown here is derived from an EMBL/GenBank/DDBJ whole genome shotgun (WGS) entry which is preliminary data.</text>
</comment>
<evidence type="ECO:0000259" key="10">
    <source>
        <dbReference type="Pfam" id="PF00122"/>
    </source>
</evidence>
<dbReference type="SUPFAM" id="SSF56784">
    <property type="entry name" value="HAD-like"/>
    <property type="match status" value="1"/>
</dbReference>
<dbReference type="PANTHER" id="PTHR48085">
    <property type="entry name" value="CADMIUM/ZINC-TRANSPORTING ATPASE HMA2-RELATED"/>
    <property type="match status" value="1"/>
</dbReference>
<dbReference type="InterPro" id="IPR027256">
    <property type="entry name" value="P-typ_ATPase_IB"/>
</dbReference>
<feature type="transmembrane region" description="Helical" evidence="9">
    <location>
        <begin position="227"/>
        <end position="246"/>
    </location>
</feature>
<keyword evidence="9" id="KW-0479">Metal-binding</keyword>
<feature type="transmembrane region" description="Helical" evidence="9">
    <location>
        <begin position="32"/>
        <end position="50"/>
    </location>
</feature>
<evidence type="ECO:0000256" key="3">
    <source>
        <dbReference type="ARBA" id="ARBA00022539"/>
    </source>
</evidence>
<comment type="catalytic activity">
    <reaction evidence="8">
        <text>Cd(2+)(in) + ATP + H2O = Cd(2+)(out) + ADP + phosphate + H(+)</text>
        <dbReference type="Rhea" id="RHEA:12132"/>
        <dbReference type="ChEBI" id="CHEBI:15377"/>
        <dbReference type="ChEBI" id="CHEBI:15378"/>
        <dbReference type="ChEBI" id="CHEBI:30616"/>
        <dbReference type="ChEBI" id="CHEBI:43474"/>
        <dbReference type="ChEBI" id="CHEBI:48775"/>
        <dbReference type="ChEBI" id="CHEBI:456216"/>
        <dbReference type="EC" id="7.2.2.21"/>
    </reaction>
</comment>
<accession>A0ABQ5JMF4</accession>
<dbReference type="Pfam" id="PF00122">
    <property type="entry name" value="E1-E2_ATPase"/>
    <property type="match status" value="1"/>
</dbReference>
<dbReference type="Gene3D" id="3.40.1110.10">
    <property type="entry name" value="Calcium-transporting ATPase, cytoplasmic domain N"/>
    <property type="match status" value="1"/>
</dbReference>
<evidence type="ECO:0000256" key="6">
    <source>
        <dbReference type="ARBA" id="ARBA00023136"/>
    </source>
</evidence>
<dbReference type="PROSITE" id="PS00154">
    <property type="entry name" value="ATPASE_E1_E2"/>
    <property type="match status" value="1"/>
</dbReference>
<sequence length="619" mass="65337">MRNYRRLWSVLVASTVALILAFGLSRPMLAQWLITITGVLIALLMLWDMIQTLKEGQFGIDLLAITAVAATLAVGEYWAAMIVLLMLTGGDALEDYAAHKAKRELKTLLDQTPTKAHRKIKNEFEDVSVDEVKINDVLVVKPSEQVPVDGQVLSGVSLVNEASLTGESTPIEKHAGAELMSGTINGDAALTMLVTKVAADSQYQGIVHLVRESEARPARFVRMADRYAVPFTVVAYVIAGLAWWWSGDPVRFAQVLVVASPCPLILAAPIALVSGMSRTSRHGIIVKSGTTLEKLAKAKTFAFDKTGTITSGCLSVKQVEACAPWTAEQVLQLAASAEQQSTHILARSLTAAVTTLLPVKDVSEVTAFGVSAVVDGHRVKAGKAAFAGASTKVDSTAIYVNIDGKYAGVISLADHIRPEASTTMSMLHRLGAQRLMMISGDQQAIANQIAGQVGIDHVDAEKLPAEKIAVLAKLTPAQRPVVMIGDGVNDAPSLAMADVGIAMGAHGATAASESADAVVLKDDLSKVAAVTLIAQDTMVIARQAVLIGIAICTGLMVIASFGLIPAILGALCQEIVDTVTILYALRARTGRRVVQASDTNVKSGETVAKSEPSSLNVVE</sequence>
<dbReference type="InterPro" id="IPR008250">
    <property type="entry name" value="ATPase_P-typ_transduc_dom_A_sf"/>
</dbReference>
<keyword evidence="6 9" id="KW-0472">Membrane</keyword>
<gene>
    <name evidence="11" type="ORF">JCM31185_09790</name>
</gene>
<dbReference type="Pfam" id="PF00702">
    <property type="entry name" value="Hydrolase"/>
    <property type="match status" value="1"/>
</dbReference>
<protein>
    <recommendedName>
        <fullName evidence="7">Cd(2+)-exporting ATPase</fullName>
        <ecNumber evidence="7">7.2.2.21</ecNumber>
    </recommendedName>
</protein>
<dbReference type="InterPro" id="IPR051014">
    <property type="entry name" value="Cation_Transport_ATPase_IB"/>
</dbReference>
<dbReference type="NCBIfam" id="TIGR01512">
    <property type="entry name" value="ATPase-IB2_Cd"/>
    <property type="match status" value="1"/>
</dbReference>
<dbReference type="InterPro" id="IPR001757">
    <property type="entry name" value="P_typ_ATPase"/>
</dbReference>
<dbReference type="SUPFAM" id="SSF81653">
    <property type="entry name" value="Calcium ATPase, transduction domain A"/>
    <property type="match status" value="1"/>
</dbReference>
<evidence type="ECO:0000256" key="8">
    <source>
        <dbReference type="ARBA" id="ARBA00049338"/>
    </source>
</evidence>
<keyword evidence="5 9" id="KW-1133">Transmembrane helix</keyword>
<keyword evidence="3" id="KW-0104">Cadmium</keyword>
<reference evidence="11 12" key="1">
    <citation type="submission" date="2022-03" db="EMBL/GenBank/DDBJ databases">
        <title>Draft genome sequence of Furfurilactobacillus curtus JCM 31185.</title>
        <authorList>
            <person name="Suzuki S."/>
            <person name="Endo A."/>
            <person name="Kajikawa A."/>
        </authorList>
    </citation>
    <scope>NUCLEOTIDE SEQUENCE [LARGE SCALE GENOMIC DNA]</scope>
    <source>
        <strain evidence="11 12">JCM 31185</strain>
    </source>
</reference>
<comment type="subcellular location">
    <subcellularLocation>
        <location evidence="9">Cell membrane</location>
    </subcellularLocation>
    <subcellularLocation>
        <location evidence="1">Membrane</location>
        <topology evidence="1">Multi-pass membrane protein</topology>
    </subcellularLocation>
</comment>
<proteinExistence type="inferred from homology"/>
<evidence type="ECO:0000313" key="11">
    <source>
        <dbReference type="EMBL" id="GKT05691.1"/>
    </source>
</evidence>
<dbReference type="EMBL" id="BQXO01000002">
    <property type="protein sequence ID" value="GKT05691.1"/>
    <property type="molecule type" value="Genomic_DNA"/>
</dbReference>
<dbReference type="GO" id="GO:0005524">
    <property type="term" value="F:ATP binding"/>
    <property type="evidence" value="ECO:0007669"/>
    <property type="project" value="UniProtKB-KW"/>
</dbReference>
<dbReference type="EC" id="7.2.2.21" evidence="7"/>
<keyword evidence="4 9" id="KW-0812">Transmembrane</keyword>
<evidence type="ECO:0000256" key="5">
    <source>
        <dbReference type="ARBA" id="ARBA00022989"/>
    </source>
</evidence>
<dbReference type="InterPro" id="IPR023299">
    <property type="entry name" value="ATPase_P-typ_cyto_dom_N"/>
</dbReference>
<keyword evidence="12" id="KW-1185">Reference proteome</keyword>
<dbReference type="InterPro" id="IPR059000">
    <property type="entry name" value="ATPase_P-type_domA"/>
</dbReference>
<dbReference type="PRINTS" id="PR00119">
    <property type="entry name" value="CATATPASE"/>
</dbReference>
<dbReference type="RefSeq" id="WP_407883140.1">
    <property type="nucleotide sequence ID" value="NZ_BQXO01000002.1"/>
</dbReference>
<evidence type="ECO:0000256" key="4">
    <source>
        <dbReference type="ARBA" id="ARBA00022692"/>
    </source>
</evidence>
<comment type="similarity">
    <text evidence="2 9">Belongs to the cation transport ATPase (P-type) (TC 3.A.3) family. Type IB subfamily.</text>
</comment>
<dbReference type="Gene3D" id="3.40.50.1000">
    <property type="entry name" value="HAD superfamily/HAD-like"/>
    <property type="match status" value="1"/>
</dbReference>
<dbReference type="SUPFAM" id="SSF81665">
    <property type="entry name" value="Calcium ATPase, transmembrane domain M"/>
    <property type="match status" value="1"/>
</dbReference>
<feature type="transmembrane region" description="Helical" evidence="9">
    <location>
        <begin position="544"/>
        <end position="568"/>
    </location>
</feature>
<keyword evidence="9" id="KW-0547">Nucleotide-binding</keyword>
<feature type="transmembrane region" description="Helical" evidence="9">
    <location>
        <begin position="6"/>
        <end position="25"/>
    </location>
</feature>
<dbReference type="PANTHER" id="PTHR48085:SF5">
    <property type="entry name" value="CADMIUM_ZINC-TRANSPORTING ATPASE HMA4-RELATED"/>
    <property type="match status" value="1"/>
</dbReference>
<dbReference type="InterPro" id="IPR036412">
    <property type="entry name" value="HAD-like_sf"/>
</dbReference>
<name>A0ABQ5JMF4_9LACO</name>
<feature type="transmembrane region" description="Helical" evidence="9">
    <location>
        <begin position="252"/>
        <end position="273"/>
    </location>
</feature>
<evidence type="ECO:0000256" key="1">
    <source>
        <dbReference type="ARBA" id="ARBA00004141"/>
    </source>
</evidence>
<keyword evidence="9" id="KW-1003">Cell membrane</keyword>
<dbReference type="CDD" id="cd07544">
    <property type="entry name" value="P-type_ATPase_HM"/>
    <property type="match status" value="1"/>
</dbReference>
<dbReference type="InterPro" id="IPR018303">
    <property type="entry name" value="ATPase_P-typ_P_site"/>
</dbReference>
<evidence type="ECO:0000256" key="2">
    <source>
        <dbReference type="ARBA" id="ARBA00006024"/>
    </source>
</evidence>
<dbReference type="Proteomes" id="UP001628078">
    <property type="component" value="Unassembled WGS sequence"/>
</dbReference>
<dbReference type="NCBIfam" id="TIGR01525">
    <property type="entry name" value="ATPase-IB_hvy"/>
    <property type="match status" value="1"/>
</dbReference>
<keyword evidence="9 11" id="KW-0067">ATP-binding</keyword>
<feature type="domain" description="P-type ATPase A" evidence="10">
    <location>
        <begin position="112"/>
        <end position="210"/>
    </location>
</feature>
<organism evidence="11 12">
    <name type="scientific">Furfurilactobacillus curtus</name>
    <dbReference type="NCBI Taxonomy" id="1746200"/>
    <lineage>
        <taxon>Bacteria</taxon>
        <taxon>Bacillati</taxon>
        <taxon>Bacillota</taxon>
        <taxon>Bacilli</taxon>
        <taxon>Lactobacillales</taxon>
        <taxon>Lactobacillaceae</taxon>
        <taxon>Furfurilactobacillus</taxon>
    </lineage>
</organism>
<dbReference type="Gene3D" id="2.70.150.10">
    <property type="entry name" value="Calcium-transporting ATPase, cytoplasmic transduction domain A"/>
    <property type="match status" value="1"/>
</dbReference>
<evidence type="ECO:0000256" key="7">
    <source>
        <dbReference type="ARBA" id="ARBA00039103"/>
    </source>
</evidence>